<dbReference type="RefSeq" id="WP_119760938.1">
    <property type="nucleotide sequence ID" value="NZ_QYUJ01000008.1"/>
</dbReference>
<organism evidence="2 3">
    <name type="scientific">Deinococcus cavernae</name>
    <dbReference type="NCBI Taxonomy" id="2320857"/>
    <lineage>
        <taxon>Bacteria</taxon>
        <taxon>Thermotogati</taxon>
        <taxon>Deinococcota</taxon>
        <taxon>Deinococci</taxon>
        <taxon>Deinococcales</taxon>
        <taxon>Deinococcaceae</taxon>
        <taxon>Deinococcus</taxon>
    </lineage>
</organism>
<proteinExistence type="predicted"/>
<protein>
    <submittedName>
        <fullName evidence="2">Uncharacterized protein</fullName>
    </submittedName>
</protein>
<gene>
    <name evidence="2" type="ORF">D3875_02820</name>
</gene>
<feature type="signal peptide" evidence="1">
    <location>
        <begin position="1"/>
        <end position="20"/>
    </location>
</feature>
<dbReference type="AlphaFoldDB" id="A0A418VFP0"/>
<dbReference type="Proteomes" id="UP000286287">
    <property type="component" value="Unassembled WGS sequence"/>
</dbReference>
<keyword evidence="3" id="KW-1185">Reference proteome</keyword>
<dbReference type="EMBL" id="QYUJ01000008">
    <property type="protein sequence ID" value="RJF74945.1"/>
    <property type="molecule type" value="Genomic_DNA"/>
</dbReference>
<evidence type="ECO:0000256" key="1">
    <source>
        <dbReference type="SAM" id="SignalP"/>
    </source>
</evidence>
<accession>A0A418VFP0</accession>
<keyword evidence="1" id="KW-0732">Signal</keyword>
<reference evidence="2 3" key="1">
    <citation type="submission" date="2018-09" db="EMBL/GenBank/DDBJ databases">
        <authorList>
            <person name="Zhu H."/>
        </authorList>
    </citation>
    <scope>NUCLEOTIDE SEQUENCE [LARGE SCALE GENOMIC DNA]</scope>
    <source>
        <strain evidence="2 3">K2S05-167</strain>
    </source>
</reference>
<name>A0A418VFP0_9DEIO</name>
<feature type="chain" id="PRO_5019267082" evidence="1">
    <location>
        <begin position="21"/>
        <end position="111"/>
    </location>
</feature>
<sequence length="111" mass="12514">MAIIALVAAALFLAIRDARAPGQLLTVHTAHIRDTSYEQVRFVSLDGGKTQIPQYDHIEQYDITTDVGDFRVGHRAQARRFEQVPLCLEVSPARVIRHFLPLETCLYAALR</sequence>
<comment type="caution">
    <text evidence="2">The sequence shown here is derived from an EMBL/GenBank/DDBJ whole genome shotgun (WGS) entry which is preliminary data.</text>
</comment>
<evidence type="ECO:0000313" key="3">
    <source>
        <dbReference type="Proteomes" id="UP000286287"/>
    </source>
</evidence>
<evidence type="ECO:0000313" key="2">
    <source>
        <dbReference type="EMBL" id="RJF74945.1"/>
    </source>
</evidence>